<feature type="domain" description="Secretion system C-terminal sorting" evidence="1">
    <location>
        <begin position="187"/>
        <end position="259"/>
    </location>
</feature>
<dbReference type="AlphaFoldDB" id="A0A9D7XUA4"/>
<dbReference type="EMBL" id="JADKGY010000020">
    <property type="protein sequence ID" value="MBK9983517.1"/>
    <property type="molecule type" value="Genomic_DNA"/>
</dbReference>
<evidence type="ECO:0000313" key="2">
    <source>
        <dbReference type="EMBL" id="MBK9983517.1"/>
    </source>
</evidence>
<sequence>MKKTIILFCVVFISIKDVKTQICVRDSSLLISGDVFSPTPWYENAPLYNLHPACIGEPYNQSITINVPTDIFGVPVTNLSIPTSFAVHNKPNGVTYACDPPNCVFNSGSLGCILLYGTPISENNVPDTFNIYMDASYSTIIGPIAIDIPISMSSGSRFFLILYAPGNCFSTSTTETRNTISQAQAIPNPFFGETNIQVRSNQNGKFRFAVYSLLGHQMYTQNLHLTQGDNQFYFDGSSLPSGTYIYSIGNDERRSMYRFIKM</sequence>
<protein>
    <submittedName>
        <fullName evidence="2">T9SS type A sorting domain-containing protein</fullName>
    </submittedName>
</protein>
<dbReference type="NCBIfam" id="TIGR04183">
    <property type="entry name" value="Por_Secre_tail"/>
    <property type="match status" value="1"/>
</dbReference>
<proteinExistence type="predicted"/>
<gene>
    <name evidence="2" type="ORF">IPP15_14210</name>
</gene>
<dbReference type="Proteomes" id="UP000808337">
    <property type="component" value="Unassembled WGS sequence"/>
</dbReference>
<accession>A0A9D7XUA4</accession>
<evidence type="ECO:0000313" key="3">
    <source>
        <dbReference type="Proteomes" id="UP000808337"/>
    </source>
</evidence>
<organism evidence="2 3">
    <name type="scientific">Candidatus Opimibacter skivensis</name>
    <dbReference type="NCBI Taxonomy" id="2982028"/>
    <lineage>
        <taxon>Bacteria</taxon>
        <taxon>Pseudomonadati</taxon>
        <taxon>Bacteroidota</taxon>
        <taxon>Saprospiria</taxon>
        <taxon>Saprospirales</taxon>
        <taxon>Saprospiraceae</taxon>
        <taxon>Candidatus Opimibacter</taxon>
    </lineage>
</organism>
<dbReference type="InterPro" id="IPR026444">
    <property type="entry name" value="Secre_tail"/>
</dbReference>
<reference evidence="2 3" key="1">
    <citation type="submission" date="2020-10" db="EMBL/GenBank/DDBJ databases">
        <title>Connecting structure to function with the recovery of over 1000 high-quality activated sludge metagenome-assembled genomes encoding full-length rRNA genes using long-read sequencing.</title>
        <authorList>
            <person name="Singleton C.M."/>
            <person name="Petriglieri F."/>
            <person name="Kristensen J.M."/>
            <person name="Kirkegaard R.H."/>
            <person name="Michaelsen T.Y."/>
            <person name="Andersen M.H."/>
            <person name="Karst S.M."/>
            <person name="Dueholm M.S."/>
            <person name="Nielsen P.H."/>
            <person name="Albertsen M."/>
        </authorList>
    </citation>
    <scope>NUCLEOTIDE SEQUENCE [LARGE SCALE GENOMIC DNA]</scope>
    <source>
        <strain evidence="2">Ribe_18-Q3-R11-54_MAXAC.273</strain>
    </source>
</reference>
<evidence type="ECO:0000259" key="1">
    <source>
        <dbReference type="Pfam" id="PF18962"/>
    </source>
</evidence>
<dbReference type="Pfam" id="PF18962">
    <property type="entry name" value="Por_Secre_tail"/>
    <property type="match status" value="1"/>
</dbReference>
<name>A0A9D7XUA4_9BACT</name>
<comment type="caution">
    <text evidence="2">The sequence shown here is derived from an EMBL/GenBank/DDBJ whole genome shotgun (WGS) entry which is preliminary data.</text>
</comment>